<dbReference type="EMBL" id="ATLV01022906">
    <property type="status" value="NOT_ANNOTATED_CDS"/>
    <property type="molecule type" value="Genomic_DNA"/>
</dbReference>
<dbReference type="Proteomes" id="UP000030765">
    <property type="component" value="Unassembled WGS sequence"/>
</dbReference>
<accession>A0A084WD06</accession>
<protein>
    <submittedName>
        <fullName evidence="2 3">Uncharacterized protein</fullName>
    </submittedName>
</protein>
<dbReference type="EnsemblMetazoa" id="ASIC016075-RA">
    <property type="protein sequence ID" value="ASIC016075-PA"/>
    <property type="gene ID" value="ASIC016075"/>
</dbReference>
<dbReference type="VEuPathDB" id="VectorBase:ASIC016075"/>
<dbReference type="VEuPathDB" id="VectorBase:ASIS020744"/>
<dbReference type="AlphaFoldDB" id="A0A084WD06"/>
<evidence type="ECO:0000313" key="4">
    <source>
        <dbReference type="Proteomes" id="UP000030765"/>
    </source>
</evidence>
<keyword evidence="4" id="KW-1185">Reference proteome</keyword>
<feature type="region of interest" description="Disordered" evidence="1">
    <location>
        <begin position="17"/>
        <end position="82"/>
    </location>
</feature>
<reference evidence="2 4" key="1">
    <citation type="journal article" date="2014" name="BMC Genomics">
        <title>Genome sequence of Anopheles sinensis provides insight into genetics basis of mosquito competence for malaria parasites.</title>
        <authorList>
            <person name="Zhou D."/>
            <person name="Zhang D."/>
            <person name="Ding G."/>
            <person name="Shi L."/>
            <person name="Hou Q."/>
            <person name="Ye Y."/>
            <person name="Xu Y."/>
            <person name="Zhou H."/>
            <person name="Xiong C."/>
            <person name="Li S."/>
            <person name="Yu J."/>
            <person name="Hong S."/>
            <person name="Yu X."/>
            <person name="Zou P."/>
            <person name="Chen C."/>
            <person name="Chang X."/>
            <person name="Wang W."/>
            <person name="Lv Y."/>
            <person name="Sun Y."/>
            <person name="Ma L."/>
            <person name="Shen B."/>
            <person name="Zhu C."/>
        </authorList>
    </citation>
    <scope>NUCLEOTIDE SEQUENCE [LARGE SCALE GENOMIC DNA]</scope>
</reference>
<sequence>MKLTGRKAGFLWTERRRPGVNLGGDGEIQSRAYEPEDRRPTHNKATVPRGWKAPETKTEMENASSSGGVKRMEAPGPLHDASVRGCSGRVWSGHMECVCMCVSGLN</sequence>
<evidence type="ECO:0000256" key="1">
    <source>
        <dbReference type="SAM" id="MobiDB-lite"/>
    </source>
</evidence>
<reference evidence="3" key="2">
    <citation type="submission" date="2020-05" db="UniProtKB">
        <authorList>
            <consortium name="EnsemblMetazoa"/>
        </authorList>
    </citation>
    <scope>IDENTIFICATION</scope>
</reference>
<dbReference type="EMBL" id="KE525337">
    <property type="protein sequence ID" value="KFB48100.1"/>
    <property type="molecule type" value="Genomic_DNA"/>
</dbReference>
<gene>
    <name evidence="2" type="ORF">ZHAS_00016075</name>
</gene>
<evidence type="ECO:0000313" key="3">
    <source>
        <dbReference type="EnsemblMetazoa" id="ASIC016075-PA"/>
    </source>
</evidence>
<name>A0A084WD06_ANOSI</name>
<evidence type="ECO:0000313" key="2">
    <source>
        <dbReference type="EMBL" id="KFB48100.1"/>
    </source>
</evidence>
<organism evidence="2">
    <name type="scientific">Anopheles sinensis</name>
    <name type="common">Mosquito</name>
    <dbReference type="NCBI Taxonomy" id="74873"/>
    <lineage>
        <taxon>Eukaryota</taxon>
        <taxon>Metazoa</taxon>
        <taxon>Ecdysozoa</taxon>
        <taxon>Arthropoda</taxon>
        <taxon>Hexapoda</taxon>
        <taxon>Insecta</taxon>
        <taxon>Pterygota</taxon>
        <taxon>Neoptera</taxon>
        <taxon>Endopterygota</taxon>
        <taxon>Diptera</taxon>
        <taxon>Nematocera</taxon>
        <taxon>Culicoidea</taxon>
        <taxon>Culicidae</taxon>
        <taxon>Anophelinae</taxon>
        <taxon>Anopheles</taxon>
    </lineage>
</organism>
<proteinExistence type="predicted"/>